<evidence type="ECO:0000313" key="2">
    <source>
        <dbReference type="EMBL" id="OSX56613.1"/>
    </source>
</evidence>
<evidence type="ECO:0000256" key="1">
    <source>
        <dbReference type="SAM" id="MobiDB-lite"/>
    </source>
</evidence>
<dbReference type="OrthoDB" id="3362250at2759"/>
<dbReference type="RefSeq" id="XP_024333407.1">
    <property type="nucleotide sequence ID" value="XM_024487432.1"/>
</dbReference>
<evidence type="ECO:0000313" key="3">
    <source>
        <dbReference type="Proteomes" id="UP000194127"/>
    </source>
</evidence>
<name>A0A1X6MKN7_9APHY</name>
<dbReference type="STRING" id="670580.A0A1X6MKN7"/>
<organism evidence="2 3">
    <name type="scientific">Postia placenta MAD-698-R-SB12</name>
    <dbReference type="NCBI Taxonomy" id="670580"/>
    <lineage>
        <taxon>Eukaryota</taxon>
        <taxon>Fungi</taxon>
        <taxon>Dikarya</taxon>
        <taxon>Basidiomycota</taxon>
        <taxon>Agaricomycotina</taxon>
        <taxon>Agaricomycetes</taxon>
        <taxon>Polyporales</taxon>
        <taxon>Adustoporiaceae</taxon>
        <taxon>Rhodonia</taxon>
    </lineage>
</organism>
<feature type="compositionally biased region" description="Polar residues" evidence="1">
    <location>
        <begin position="112"/>
        <end position="122"/>
    </location>
</feature>
<reference evidence="2 3" key="1">
    <citation type="submission" date="2017-04" db="EMBL/GenBank/DDBJ databases">
        <title>Genome Sequence of the Model Brown-Rot Fungus Postia placenta SB12.</title>
        <authorList>
            <consortium name="DOE Joint Genome Institute"/>
            <person name="Gaskell J."/>
            <person name="Kersten P."/>
            <person name="Larrondo L.F."/>
            <person name="Canessa P."/>
            <person name="Martinez D."/>
            <person name="Hibbett D."/>
            <person name="Schmoll M."/>
            <person name="Kubicek C.P."/>
            <person name="Martinez A.T."/>
            <person name="Yadav J."/>
            <person name="Master E."/>
            <person name="Magnuson J.K."/>
            <person name="James T."/>
            <person name="Yaver D."/>
            <person name="Berka R."/>
            <person name="Labutti K."/>
            <person name="Lipzen A."/>
            <person name="Aerts A."/>
            <person name="Barry K."/>
            <person name="Henrissat B."/>
            <person name="Blanchette R."/>
            <person name="Grigoriev I."/>
            <person name="Cullen D."/>
        </authorList>
    </citation>
    <scope>NUCLEOTIDE SEQUENCE [LARGE SCALE GENOMIC DNA]</scope>
    <source>
        <strain evidence="2 3">MAD-698-R-SB12</strain>
    </source>
</reference>
<accession>A0A1X6MKN7</accession>
<sequence>MQTPHMDPRDLSRFHVQSSDVISDMRVNVSEEGSDKERFLADEEIIEHLVENASSTILWTIHRPKRGWYIRLSTPSFPPGMFIPLLPLPQTSPYHADSALTFACRTNPPSYSLSTTPRTAFSDSARDSMDSDITVTEGPREAVHSYPPTPPPQTPIVVVRPPSPTAVQAKLEEIAPSPSSSSAPMKRLKRPPPSPLSPITHFLLTPHSAPLIPQAPPSTSLFTRVMSALKNNAPSHSYSFTLSPIPPLQPPVTSPGGQRNAPTPTPIPLLTFHDRTPVWTVRSSSGYIEVDRTQVRMLGVDTSFYVAVALTYFEFLEEKESVEDEWDRPGEEKNNLRREQLAADTARHVPRPAMARTNISIATRGSSFLSVFQILLAATWRAYNNMIFNYRTTERWIVLLESFGLGGLDLSRQQRREWHEVHDKHTG</sequence>
<dbReference type="EMBL" id="KZ110612">
    <property type="protein sequence ID" value="OSX56613.1"/>
    <property type="molecule type" value="Genomic_DNA"/>
</dbReference>
<dbReference type="GeneID" id="36332381"/>
<feature type="compositionally biased region" description="Low complexity" evidence="1">
    <location>
        <begin position="175"/>
        <end position="184"/>
    </location>
</feature>
<keyword evidence="3" id="KW-1185">Reference proteome</keyword>
<dbReference type="Proteomes" id="UP000194127">
    <property type="component" value="Unassembled WGS sequence"/>
</dbReference>
<dbReference type="AlphaFoldDB" id="A0A1X6MKN7"/>
<gene>
    <name evidence="2" type="ORF">POSPLADRAFT_1159522</name>
</gene>
<proteinExistence type="predicted"/>
<protein>
    <submittedName>
        <fullName evidence="2">Uncharacterized protein</fullName>
    </submittedName>
</protein>
<feature type="region of interest" description="Disordered" evidence="1">
    <location>
        <begin position="112"/>
        <end position="132"/>
    </location>
</feature>
<feature type="region of interest" description="Disordered" evidence="1">
    <location>
        <begin position="174"/>
        <end position="194"/>
    </location>
</feature>